<organism evidence="2 3">
    <name type="scientific">Sphingomonas jatrophae</name>
    <dbReference type="NCBI Taxonomy" id="1166337"/>
    <lineage>
        <taxon>Bacteria</taxon>
        <taxon>Pseudomonadati</taxon>
        <taxon>Pseudomonadota</taxon>
        <taxon>Alphaproteobacteria</taxon>
        <taxon>Sphingomonadales</taxon>
        <taxon>Sphingomonadaceae</taxon>
        <taxon>Sphingomonas</taxon>
    </lineage>
</organism>
<accession>A0A1I6KXP1</accession>
<dbReference type="STRING" id="1166337.SAMN05192580_1894"/>
<evidence type="ECO:0000313" key="2">
    <source>
        <dbReference type="EMBL" id="SFR95971.1"/>
    </source>
</evidence>
<dbReference type="Proteomes" id="UP000198824">
    <property type="component" value="Unassembled WGS sequence"/>
</dbReference>
<evidence type="ECO:0008006" key="4">
    <source>
        <dbReference type="Google" id="ProtNLM"/>
    </source>
</evidence>
<keyword evidence="1" id="KW-0732">Signal</keyword>
<name>A0A1I6KXP1_9SPHN</name>
<evidence type="ECO:0000256" key="1">
    <source>
        <dbReference type="SAM" id="SignalP"/>
    </source>
</evidence>
<evidence type="ECO:0000313" key="3">
    <source>
        <dbReference type="Proteomes" id="UP000198824"/>
    </source>
</evidence>
<proteinExistence type="predicted"/>
<sequence length="270" mass="28062">MACPDGDPAGIGGMFMTRRLKRPVAAALWVCALGFAAPAMAQEKSATREGFTLPASAKARILLFRPRVRVGSQSTGGMFEPNADWTEQSKRNLVTALGAAQNKLGHTIVTADEPVGPAAATLAAYRALFATVADAVITYQFFPGNRLPTKKRKGAAFAWTLGPGVRDVPGAADADYILFLDTEDQFGSTGRKVAQLFAAGLGVGITSGVHSGFAGLVDARTGDLLWLNADRQMGGDVREAAGAAKRMAQLLEDFPGSVPAVKVAAAGAAK</sequence>
<keyword evidence="3" id="KW-1185">Reference proteome</keyword>
<feature type="chain" id="PRO_5011573218" description="DUF4136 domain-containing protein" evidence="1">
    <location>
        <begin position="42"/>
        <end position="270"/>
    </location>
</feature>
<gene>
    <name evidence="2" type="ORF">SAMN05192580_1894</name>
</gene>
<feature type="signal peptide" evidence="1">
    <location>
        <begin position="1"/>
        <end position="41"/>
    </location>
</feature>
<reference evidence="2 3" key="1">
    <citation type="submission" date="2016-10" db="EMBL/GenBank/DDBJ databases">
        <authorList>
            <person name="de Groot N.N."/>
        </authorList>
    </citation>
    <scope>NUCLEOTIDE SEQUENCE [LARGE SCALE GENOMIC DNA]</scope>
    <source>
        <strain evidence="2 3">S5-249</strain>
    </source>
</reference>
<dbReference type="EMBL" id="FOZG01000002">
    <property type="protein sequence ID" value="SFR95971.1"/>
    <property type="molecule type" value="Genomic_DNA"/>
</dbReference>
<dbReference type="AlphaFoldDB" id="A0A1I6KXP1"/>
<protein>
    <recommendedName>
        <fullName evidence="4">DUF4136 domain-containing protein</fullName>
    </recommendedName>
</protein>